<dbReference type="AlphaFoldDB" id="A0A7Y2M2S0"/>
<gene>
    <name evidence="3" type="ORF">HLA99_13975</name>
</gene>
<reference evidence="3 4" key="1">
    <citation type="submission" date="2020-05" db="EMBL/GenBank/DDBJ databases">
        <title>MicrobeNet Type strains.</title>
        <authorList>
            <person name="Nicholson A.C."/>
        </authorList>
    </citation>
    <scope>NUCLEOTIDE SEQUENCE [LARGE SCALE GENOMIC DNA]</scope>
    <source>
        <strain evidence="3 4">JCM 14282</strain>
    </source>
</reference>
<dbReference type="PANTHER" id="PTHR46825:SF7">
    <property type="entry name" value="D-ALANYL-D-ALANINE CARBOXYPEPTIDASE"/>
    <property type="match status" value="1"/>
</dbReference>
<keyword evidence="4" id="KW-1185">Reference proteome</keyword>
<dbReference type="EMBL" id="JABEMB010000027">
    <property type="protein sequence ID" value="NNH04954.1"/>
    <property type="molecule type" value="Genomic_DNA"/>
</dbReference>
<dbReference type="Gene3D" id="3.40.710.10">
    <property type="entry name" value="DD-peptidase/beta-lactamase superfamily"/>
    <property type="match status" value="1"/>
</dbReference>
<comment type="caution">
    <text evidence="3">The sequence shown here is derived from an EMBL/GenBank/DDBJ whole genome shotgun (WGS) entry which is preliminary data.</text>
</comment>
<evidence type="ECO:0000256" key="1">
    <source>
        <dbReference type="SAM" id="SignalP"/>
    </source>
</evidence>
<dbReference type="SUPFAM" id="SSF56601">
    <property type="entry name" value="beta-lactamase/transpeptidase-like"/>
    <property type="match status" value="1"/>
</dbReference>
<dbReference type="PROSITE" id="PS51257">
    <property type="entry name" value="PROKAR_LIPOPROTEIN"/>
    <property type="match status" value="1"/>
</dbReference>
<evidence type="ECO:0000313" key="3">
    <source>
        <dbReference type="EMBL" id="NNH04954.1"/>
    </source>
</evidence>
<dbReference type="InterPro" id="IPR001466">
    <property type="entry name" value="Beta-lactam-related"/>
</dbReference>
<organism evidence="3 4">
    <name type="scientific">Microbacterium ulmi</name>
    <dbReference type="NCBI Taxonomy" id="179095"/>
    <lineage>
        <taxon>Bacteria</taxon>
        <taxon>Bacillati</taxon>
        <taxon>Actinomycetota</taxon>
        <taxon>Actinomycetes</taxon>
        <taxon>Micrococcales</taxon>
        <taxon>Microbacteriaceae</taxon>
        <taxon>Microbacterium</taxon>
    </lineage>
</organism>
<accession>A0A7Y2M2S0</accession>
<evidence type="ECO:0000313" key="4">
    <source>
        <dbReference type="Proteomes" id="UP000543598"/>
    </source>
</evidence>
<feature type="domain" description="Beta-lactamase-related" evidence="2">
    <location>
        <begin position="54"/>
        <end position="370"/>
    </location>
</feature>
<dbReference type="InterPro" id="IPR012338">
    <property type="entry name" value="Beta-lactam/transpept-like"/>
</dbReference>
<name>A0A7Y2M2S0_9MICO</name>
<evidence type="ECO:0000259" key="2">
    <source>
        <dbReference type="Pfam" id="PF00144"/>
    </source>
</evidence>
<protein>
    <submittedName>
        <fullName evidence="3">Beta-lactamase family protein</fullName>
    </submittedName>
</protein>
<keyword evidence="1" id="KW-0732">Signal</keyword>
<dbReference type="InterPro" id="IPR050491">
    <property type="entry name" value="AmpC-like"/>
</dbReference>
<proteinExistence type="predicted"/>
<feature type="chain" id="PRO_5030632369" evidence="1">
    <location>
        <begin position="30"/>
        <end position="422"/>
    </location>
</feature>
<feature type="signal peptide" evidence="1">
    <location>
        <begin position="1"/>
        <end position="29"/>
    </location>
</feature>
<dbReference type="Pfam" id="PF00144">
    <property type="entry name" value="Beta-lactamase"/>
    <property type="match status" value="1"/>
</dbReference>
<sequence length="422" mass="42751">MRAKTQRSRVVAAIAGVLALVLGLASCSAAPQIDVDLPAQVDAKLPADMVAALQDAVTHAMAAAGASGAIVGVWAPWSGQWVTGLGTQRIGGGSVVTADMPFRAGPVSRAMTCDALYVLADKGVVDLDDSVADHVSGVSDVKDVTLRELCDSTSGIGSYSGQLMSSWLSVPDRVWNPRELASYGLGQARTAEPGAALRDSDAGYVLLGLALEKATGQTASELLDENVFTPLSLEHTRLPTNPAARVPHILAGHLGMPGAEGAMNCTDPLDVTAMSAGFGFTDAGVVTDIDDLGRYVQALAAQSLTPADDRYAVPLPVYAGAPTWYTTAGGVIQAGSLVGQAGTTPGYATAAFADPKSGLTVAVVLNNSASGPGIVTSLAWELASIASKAAPASGQKAPEAGLPWTAAQNHDAITGGAICPLP</sequence>
<dbReference type="RefSeq" id="WP_167036443.1">
    <property type="nucleotide sequence ID" value="NZ_BAAANA010000001.1"/>
</dbReference>
<dbReference type="PANTHER" id="PTHR46825">
    <property type="entry name" value="D-ALANYL-D-ALANINE-CARBOXYPEPTIDASE/ENDOPEPTIDASE AMPH"/>
    <property type="match status" value="1"/>
</dbReference>
<dbReference type="Proteomes" id="UP000543598">
    <property type="component" value="Unassembled WGS sequence"/>
</dbReference>